<comment type="caution">
    <text evidence="1">The sequence shown here is derived from an EMBL/GenBank/DDBJ whole genome shotgun (WGS) entry which is preliminary data.</text>
</comment>
<gene>
    <name evidence="1" type="ORF">I4J89_28895</name>
</gene>
<reference evidence="1" key="1">
    <citation type="submission" date="2020-11" db="EMBL/GenBank/DDBJ databases">
        <title>Isolation and identification of active actinomycetes.</title>
        <authorList>
            <person name="Sun X."/>
        </authorList>
    </citation>
    <scope>NUCLEOTIDE SEQUENCE</scope>
    <source>
        <strain evidence="1">NEAU-A11</strain>
    </source>
</reference>
<evidence type="ECO:0000313" key="1">
    <source>
        <dbReference type="EMBL" id="MBG0565478.1"/>
    </source>
</evidence>
<evidence type="ECO:0000313" key="2">
    <source>
        <dbReference type="Proteomes" id="UP000598146"/>
    </source>
</evidence>
<dbReference type="Proteomes" id="UP000598146">
    <property type="component" value="Unassembled WGS sequence"/>
</dbReference>
<dbReference type="EMBL" id="JADQTO010000015">
    <property type="protein sequence ID" value="MBG0565478.1"/>
    <property type="molecule type" value="Genomic_DNA"/>
</dbReference>
<dbReference type="AlphaFoldDB" id="A0A931CE19"/>
<organism evidence="1 2">
    <name type="scientific">Actinoplanes aureus</name>
    <dbReference type="NCBI Taxonomy" id="2792083"/>
    <lineage>
        <taxon>Bacteria</taxon>
        <taxon>Bacillati</taxon>
        <taxon>Actinomycetota</taxon>
        <taxon>Actinomycetes</taxon>
        <taxon>Micromonosporales</taxon>
        <taxon>Micromonosporaceae</taxon>
        <taxon>Actinoplanes</taxon>
    </lineage>
</organism>
<sequence length="214" mass="23442">MVTEWAGLPRRLRQALEDFLRAGDAATARDLVEQHPELLGDPVQRALADAVERYRRQGDPSVGALRSRADLLARCRAEGVDAVFGPIIEHDAFAMRGRALLAAARQEDERWERDHDPAALRRAAEVWQEIGAMLPADGPDRAGAANEAAARLLRCYESTKDMADLEAGRTLISRAIAGTPAGSPERALRLVNLGAAWRATYERTDGSRLRGNAR</sequence>
<accession>A0A931CE19</accession>
<proteinExistence type="predicted"/>
<name>A0A931CE19_9ACTN</name>
<keyword evidence="2" id="KW-1185">Reference proteome</keyword>
<protein>
    <submittedName>
        <fullName evidence="1">Uncharacterized protein</fullName>
    </submittedName>
</protein>
<dbReference type="RefSeq" id="WP_196417255.1">
    <property type="nucleotide sequence ID" value="NZ_JADQTO010000015.1"/>
</dbReference>